<organism evidence="2 3">
    <name type="scientific">Pseudopedobacter saltans</name>
    <dbReference type="NCBI Taxonomy" id="151895"/>
    <lineage>
        <taxon>Bacteria</taxon>
        <taxon>Pseudomonadati</taxon>
        <taxon>Bacteroidota</taxon>
        <taxon>Sphingobacteriia</taxon>
        <taxon>Sphingobacteriales</taxon>
        <taxon>Sphingobacteriaceae</taxon>
        <taxon>Pseudopedobacter</taxon>
    </lineage>
</organism>
<reference evidence="2 3" key="1">
    <citation type="submission" date="2017-11" db="EMBL/GenBank/DDBJ databases">
        <title>Infants hospitalized years apart are colonized by the same room-sourced microbial strains.</title>
        <authorList>
            <person name="Brooks B."/>
            <person name="Olm M.R."/>
            <person name="Firek B.A."/>
            <person name="Baker R."/>
            <person name="Thomas B.C."/>
            <person name="Morowitz M.J."/>
            <person name="Banfield J.F."/>
        </authorList>
    </citation>
    <scope>NUCLEOTIDE SEQUENCE [LARGE SCALE GENOMIC DNA]</scope>
    <source>
        <strain evidence="2">S2_009_000_R2_76</strain>
    </source>
</reference>
<feature type="chain" id="PRO_5016027951" evidence="1">
    <location>
        <begin position="22"/>
        <end position="99"/>
    </location>
</feature>
<protein>
    <submittedName>
        <fullName evidence="2">Uncharacterized protein</fullName>
    </submittedName>
</protein>
<keyword evidence="1" id="KW-0732">Signal</keyword>
<feature type="signal peptide" evidence="1">
    <location>
        <begin position="1"/>
        <end position="21"/>
    </location>
</feature>
<sequence>MKFLFSVLILVIFSSQVQCQAQDKYKRIGGAFVDSTSPNFPYLRWNGSTLVDIRKMTEKESATLYQYERMMSIQSDGRFPNAYWSFNGSEYGIGIQIGY</sequence>
<feature type="non-terminal residue" evidence="2">
    <location>
        <position position="99"/>
    </location>
</feature>
<evidence type="ECO:0000256" key="1">
    <source>
        <dbReference type="SAM" id="SignalP"/>
    </source>
</evidence>
<gene>
    <name evidence="2" type="ORF">DI598_14920</name>
</gene>
<evidence type="ECO:0000313" key="2">
    <source>
        <dbReference type="EMBL" id="PZP44098.1"/>
    </source>
</evidence>
<dbReference type="Proteomes" id="UP000249645">
    <property type="component" value="Unassembled WGS sequence"/>
</dbReference>
<evidence type="ECO:0000313" key="3">
    <source>
        <dbReference type="Proteomes" id="UP000249645"/>
    </source>
</evidence>
<accession>A0A2W5ELH8</accession>
<comment type="caution">
    <text evidence="2">The sequence shown here is derived from an EMBL/GenBank/DDBJ whole genome shotgun (WGS) entry which is preliminary data.</text>
</comment>
<dbReference type="AlphaFoldDB" id="A0A2W5ELH8"/>
<dbReference type="EMBL" id="QFOI01000332">
    <property type="protein sequence ID" value="PZP44098.1"/>
    <property type="molecule type" value="Genomic_DNA"/>
</dbReference>
<name>A0A2W5ELH8_9SPHI</name>
<proteinExistence type="predicted"/>